<dbReference type="HAMAP" id="MF_00772">
    <property type="entry name" value="OGT"/>
    <property type="match status" value="1"/>
</dbReference>
<dbReference type="GO" id="GO:0003908">
    <property type="term" value="F:methylated-DNA-[protein]-cysteine S-methyltransferase activity"/>
    <property type="evidence" value="ECO:0007669"/>
    <property type="project" value="UniProtKB-EC"/>
</dbReference>
<evidence type="ECO:0000256" key="3">
    <source>
        <dbReference type="ARBA" id="ARBA00022603"/>
    </source>
</evidence>
<accession>A0ABV9E882</accession>
<comment type="caution">
    <text evidence="11">The sequence shown here is derived from an EMBL/GenBank/DDBJ whole genome shotgun (WGS) entry which is preliminary data.</text>
</comment>
<protein>
    <recommendedName>
        <fullName evidence="8">Methylated-DNA--protein-cysteine methyltransferase</fullName>
        <ecNumber evidence="8">2.1.1.63</ecNumber>
    </recommendedName>
    <alternativeName>
        <fullName evidence="8">6-O-methylguanine-DNA methyltransferase</fullName>
        <shortName evidence="8">MGMT</shortName>
    </alternativeName>
    <alternativeName>
        <fullName evidence="8">O-6-methylguanine-DNA-alkyltransferase</fullName>
    </alternativeName>
</protein>
<feature type="active site" description="Nucleophile; methyl group acceptor" evidence="8">
    <location>
        <position position="136"/>
    </location>
</feature>
<comment type="similarity">
    <text evidence="8">Belongs to the MGMT family.</text>
</comment>
<feature type="domain" description="Methylated-DNA-[protein]-cysteine S-methyltransferase DNA binding" evidence="9">
    <location>
        <begin position="85"/>
        <end position="164"/>
    </location>
</feature>
<keyword evidence="5 8" id="KW-0227">DNA damage</keyword>
<proteinExistence type="inferred from homology"/>
<evidence type="ECO:0000256" key="1">
    <source>
        <dbReference type="ARBA" id="ARBA00001286"/>
    </source>
</evidence>
<evidence type="ECO:0000256" key="2">
    <source>
        <dbReference type="ARBA" id="ARBA00022490"/>
    </source>
</evidence>
<evidence type="ECO:0000259" key="9">
    <source>
        <dbReference type="Pfam" id="PF01035"/>
    </source>
</evidence>
<comment type="catalytic activity">
    <reaction evidence="7 8">
        <text>a 6-O-methyl-2'-deoxyguanosine in DNA + L-cysteinyl-[protein] = S-methyl-L-cysteinyl-[protein] + a 2'-deoxyguanosine in DNA</text>
        <dbReference type="Rhea" id="RHEA:24000"/>
        <dbReference type="Rhea" id="RHEA-COMP:10131"/>
        <dbReference type="Rhea" id="RHEA-COMP:10132"/>
        <dbReference type="Rhea" id="RHEA-COMP:11367"/>
        <dbReference type="Rhea" id="RHEA-COMP:11368"/>
        <dbReference type="ChEBI" id="CHEBI:29950"/>
        <dbReference type="ChEBI" id="CHEBI:82612"/>
        <dbReference type="ChEBI" id="CHEBI:85445"/>
        <dbReference type="ChEBI" id="CHEBI:85448"/>
        <dbReference type="EC" id="2.1.1.63"/>
    </reaction>
</comment>
<dbReference type="InterPro" id="IPR036217">
    <property type="entry name" value="MethylDNA_cys_MeTrfase_DNAb"/>
</dbReference>
<dbReference type="Pfam" id="PF01035">
    <property type="entry name" value="DNA_binding_1"/>
    <property type="match status" value="1"/>
</dbReference>
<comment type="function">
    <text evidence="8">Involved in the cellular defense against the biological effects of O6-methylguanine (O6-MeG) and O4-methylthymine (O4-MeT) in DNA. Repairs the methylated nucleobase in DNA by stoichiometrically transferring the methyl group to a cysteine residue in the enzyme. This is a suicide reaction: the enzyme is irreversibly inactivated.</text>
</comment>
<reference evidence="12" key="1">
    <citation type="journal article" date="2019" name="Int. J. Syst. Evol. Microbiol.">
        <title>The Global Catalogue of Microorganisms (GCM) 10K type strain sequencing project: providing services to taxonomists for standard genome sequencing and annotation.</title>
        <authorList>
            <consortium name="The Broad Institute Genomics Platform"/>
            <consortium name="The Broad Institute Genome Sequencing Center for Infectious Disease"/>
            <person name="Wu L."/>
            <person name="Ma J."/>
        </authorList>
    </citation>
    <scope>NUCLEOTIDE SEQUENCE [LARGE SCALE GENOMIC DNA]</scope>
    <source>
        <strain evidence="12">XZYJ18</strain>
    </source>
</reference>
<name>A0ABV9E882_9ACTN</name>
<dbReference type="EMBL" id="JBHSFQ010000051">
    <property type="protein sequence ID" value="MFC4565888.1"/>
    <property type="molecule type" value="Genomic_DNA"/>
</dbReference>
<dbReference type="SUPFAM" id="SSF53155">
    <property type="entry name" value="Methylated DNA-protein cysteine methyltransferase domain"/>
    <property type="match status" value="1"/>
</dbReference>
<evidence type="ECO:0000256" key="8">
    <source>
        <dbReference type="HAMAP-Rule" id="MF_00772"/>
    </source>
</evidence>
<dbReference type="Gene3D" id="3.30.160.70">
    <property type="entry name" value="Methylated DNA-protein cysteine methyltransferase domain"/>
    <property type="match status" value="1"/>
</dbReference>
<dbReference type="NCBIfam" id="TIGR00589">
    <property type="entry name" value="ogt"/>
    <property type="match status" value="1"/>
</dbReference>
<evidence type="ECO:0000313" key="11">
    <source>
        <dbReference type="EMBL" id="MFC4565888.1"/>
    </source>
</evidence>
<evidence type="ECO:0000313" key="12">
    <source>
        <dbReference type="Proteomes" id="UP001595923"/>
    </source>
</evidence>
<comment type="miscellaneous">
    <text evidence="8">This enzyme catalyzes only one turnover and therefore is not strictly catalytic. According to one definition, an enzyme is a biocatalyst that acts repeatedly and over many reaction cycles.</text>
</comment>
<evidence type="ECO:0000256" key="4">
    <source>
        <dbReference type="ARBA" id="ARBA00022679"/>
    </source>
</evidence>
<dbReference type="EC" id="2.1.1.63" evidence="8"/>
<dbReference type="Gene3D" id="1.10.10.10">
    <property type="entry name" value="Winged helix-like DNA-binding domain superfamily/Winged helix DNA-binding domain"/>
    <property type="match status" value="1"/>
</dbReference>
<feature type="domain" description="Methylguanine DNA methyltransferase ribonuclease-like" evidence="10">
    <location>
        <begin position="10"/>
        <end position="81"/>
    </location>
</feature>
<dbReference type="PROSITE" id="PS00374">
    <property type="entry name" value="MGMT"/>
    <property type="match status" value="1"/>
</dbReference>
<keyword evidence="2 8" id="KW-0963">Cytoplasm</keyword>
<dbReference type="InterPro" id="IPR036631">
    <property type="entry name" value="MGMT_N_sf"/>
</dbReference>
<dbReference type="SUPFAM" id="SSF46767">
    <property type="entry name" value="Methylated DNA-protein cysteine methyltransferase, C-terminal domain"/>
    <property type="match status" value="1"/>
</dbReference>
<gene>
    <name evidence="11" type="ORF">ACFO4E_28850</name>
</gene>
<dbReference type="Proteomes" id="UP001595923">
    <property type="component" value="Unassembled WGS sequence"/>
</dbReference>
<comment type="catalytic activity">
    <reaction evidence="1 8">
        <text>a 4-O-methyl-thymidine in DNA + L-cysteinyl-[protein] = a thymidine in DNA + S-methyl-L-cysteinyl-[protein]</text>
        <dbReference type="Rhea" id="RHEA:53428"/>
        <dbReference type="Rhea" id="RHEA-COMP:10131"/>
        <dbReference type="Rhea" id="RHEA-COMP:10132"/>
        <dbReference type="Rhea" id="RHEA-COMP:13555"/>
        <dbReference type="Rhea" id="RHEA-COMP:13556"/>
        <dbReference type="ChEBI" id="CHEBI:29950"/>
        <dbReference type="ChEBI" id="CHEBI:82612"/>
        <dbReference type="ChEBI" id="CHEBI:137386"/>
        <dbReference type="ChEBI" id="CHEBI:137387"/>
        <dbReference type="EC" id="2.1.1.63"/>
    </reaction>
</comment>
<dbReference type="RefSeq" id="WP_378580277.1">
    <property type="nucleotide sequence ID" value="NZ_JBHSFQ010000051.1"/>
</dbReference>
<dbReference type="GO" id="GO:0032259">
    <property type="term" value="P:methylation"/>
    <property type="evidence" value="ECO:0007669"/>
    <property type="project" value="UniProtKB-KW"/>
</dbReference>
<dbReference type="InterPro" id="IPR008332">
    <property type="entry name" value="MethylG_MeTrfase_N"/>
</dbReference>
<dbReference type="PANTHER" id="PTHR10815:SF5">
    <property type="entry name" value="METHYLATED-DNA--PROTEIN-CYSTEINE METHYLTRANSFERASE"/>
    <property type="match status" value="1"/>
</dbReference>
<evidence type="ECO:0000259" key="10">
    <source>
        <dbReference type="Pfam" id="PF02870"/>
    </source>
</evidence>
<dbReference type="InterPro" id="IPR023546">
    <property type="entry name" value="MGMT"/>
</dbReference>
<dbReference type="CDD" id="cd06445">
    <property type="entry name" value="ATase"/>
    <property type="match status" value="1"/>
</dbReference>
<dbReference type="InterPro" id="IPR036388">
    <property type="entry name" value="WH-like_DNA-bd_sf"/>
</dbReference>
<evidence type="ECO:0000256" key="6">
    <source>
        <dbReference type="ARBA" id="ARBA00023204"/>
    </source>
</evidence>
<dbReference type="Pfam" id="PF02870">
    <property type="entry name" value="Methyltransf_1N"/>
    <property type="match status" value="1"/>
</dbReference>
<keyword evidence="6 8" id="KW-0234">DNA repair</keyword>
<dbReference type="InterPro" id="IPR014048">
    <property type="entry name" value="MethylDNA_cys_MeTrfase_DNA-bd"/>
</dbReference>
<comment type="subcellular location">
    <subcellularLocation>
        <location evidence="8">Cytoplasm</location>
    </subcellularLocation>
</comment>
<keyword evidence="4 8" id="KW-0808">Transferase</keyword>
<dbReference type="PANTHER" id="PTHR10815">
    <property type="entry name" value="METHYLATED-DNA--PROTEIN-CYSTEINE METHYLTRANSFERASE"/>
    <property type="match status" value="1"/>
</dbReference>
<sequence>MASAAATRAHALIDSPVGPLTLVASATGLTGLYMEDQRHRPPQEAFGDRAPATTPVFATAAEQLTAYFAGAPAGFDLPLDLHGTPFQRRVWAGLLTIPYGETITYGHLAEEIGSPGASRAVGLANGKNPIGIIVPCHRVVGSAGSLTGYGGGLDRKRFLLALERRSRPTDASPPPGLLF</sequence>
<evidence type="ECO:0000256" key="5">
    <source>
        <dbReference type="ARBA" id="ARBA00022763"/>
    </source>
</evidence>
<evidence type="ECO:0000256" key="7">
    <source>
        <dbReference type="ARBA" id="ARBA00049348"/>
    </source>
</evidence>
<keyword evidence="3 8" id="KW-0489">Methyltransferase</keyword>
<keyword evidence="12" id="KW-1185">Reference proteome</keyword>
<dbReference type="InterPro" id="IPR001497">
    <property type="entry name" value="MethylDNA_cys_MeTrfase_AS"/>
</dbReference>
<organism evidence="11 12">
    <name type="scientific">Nocardiopsis mangrovi</name>
    <dbReference type="NCBI Taxonomy" id="1179818"/>
    <lineage>
        <taxon>Bacteria</taxon>
        <taxon>Bacillati</taxon>
        <taxon>Actinomycetota</taxon>
        <taxon>Actinomycetes</taxon>
        <taxon>Streptosporangiales</taxon>
        <taxon>Nocardiopsidaceae</taxon>
        <taxon>Nocardiopsis</taxon>
    </lineage>
</organism>